<evidence type="ECO:0000256" key="1">
    <source>
        <dbReference type="SAM" id="Coils"/>
    </source>
</evidence>
<evidence type="ECO:0000313" key="3">
    <source>
        <dbReference type="EMBL" id="VVC36293.1"/>
    </source>
</evidence>
<feature type="compositionally biased region" description="Polar residues" evidence="2">
    <location>
        <begin position="1"/>
        <end position="11"/>
    </location>
</feature>
<name>A0A5E4MXV7_9HEMI</name>
<keyword evidence="4" id="KW-1185">Reference proteome</keyword>
<dbReference type="EMBL" id="CABPRJ010001432">
    <property type="protein sequence ID" value="VVC36293.1"/>
    <property type="molecule type" value="Genomic_DNA"/>
</dbReference>
<proteinExistence type="predicted"/>
<feature type="region of interest" description="Disordered" evidence="2">
    <location>
        <begin position="1"/>
        <end position="50"/>
    </location>
</feature>
<evidence type="ECO:0000256" key="2">
    <source>
        <dbReference type="SAM" id="MobiDB-lite"/>
    </source>
</evidence>
<dbReference type="AlphaFoldDB" id="A0A5E4MXV7"/>
<feature type="coiled-coil region" evidence="1">
    <location>
        <begin position="167"/>
        <end position="208"/>
    </location>
</feature>
<organism evidence="3 4">
    <name type="scientific">Cinara cedri</name>
    <dbReference type="NCBI Taxonomy" id="506608"/>
    <lineage>
        <taxon>Eukaryota</taxon>
        <taxon>Metazoa</taxon>
        <taxon>Ecdysozoa</taxon>
        <taxon>Arthropoda</taxon>
        <taxon>Hexapoda</taxon>
        <taxon>Insecta</taxon>
        <taxon>Pterygota</taxon>
        <taxon>Neoptera</taxon>
        <taxon>Paraneoptera</taxon>
        <taxon>Hemiptera</taxon>
        <taxon>Sternorrhyncha</taxon>
        <taxon>Aphidomorpha</taxon>
        <taxon>Aphidoidea</taxon>
        <taxon>Aphididae</taxon>
        <taxon>Lachninae</taxon>
        <taxon>Cinara</taxon>
    </lineage>
</organism>
<dbReference type="OrthoDB" id="6621649at2759"/>
<feature type="region of interest" description="Disordered" evidence="2">
    <location>
        <begin position="286"/>
        <end position="314"/>
    </location>
</feature>
<protein>
    <submittedName>
        <fullName evidence="3">Uncharacterized protein</fullName>
    </submittedName>
</protein>
<keyword evidence="1" id="KW-0175">Coiled coil</keyword>
<evidence type="ECO:0000313" key="4">
    <source>
        <dbReference type="Proteomes" id="UP000325440"/>
    </source>
</evidence>
<feature type="compositionally biased region" description="Low complexity" evidence="2">
    <location>
        <begin position="290"/>
        <end position="302"/>
    </location>
</feature>
<dbReference type="Proteomes" id="UP000325440">
    <property type="component" value="Unassembled WGS sequence"/>
</dbReference>
<accession>A0A5E4MXV7</accession>
<reference evidence="3 4" key="1">
    <citation type="submission" date="2019-08" db="EMBL/GenBank/DDBJ databases">
        <authorList>
            <person name="Alioto T."/>
            <person name="Alioto T."/>
            <person name="Gomez Garrido J."/>
        </authorList>
    </citation>
    <scope>NUCLEOTIDE SEQUENCE [LARGE SCALE GENOMIC DNA]</scope>
</reference>
<sequence>MHNINRTNLSDCNLERFPGNSRNRYNNTKKPKLSRSKNAKIDNRPPSCNEQISEFSTHQWNQSNQRLYPTMSDSAVCGYPVPFNIPVDPRFHTLYPVYQPYVSVGIGREYLEPSQHVSSRDQFTSLPPINVIDSESEIKRTHSDPGLNNQDDKFELISSDSEPDSFNTCYANEVAELKKDNQRLSNELELVKIELRNLKLDMSSKNNEKCICADPGSITNIIQEIRAAHKLMEQTLESKLNSFSANKNEITNNNSQISSIHKRLEKLEKSYDTAQNIKLQKAKDLDTRVNKNNLKNNNSQKKSSTHHSSVVTAL</sequence>
<gene>
    <name evidence="3" type="ORF">CINCED_3A013283</name>
</gene>
<feature type="compositionally biased region" description="Basic residues" evidence="2">
    <location>
        <begin position="27"/>
        <end position="38"/>
    </location>
</feature>